<dbReference type="RefSeq" id="WP_042212887.1">
    <property type="nucleotide sequence ID" value="NZ_BBLU01000002.1"/>
</dbReference>
<dbReference type="InterPro" id="IPR001279">
    <property type="entry name" value="Metallo-B-lactamas"/>
</dbReference>
<dbReference type="SMART" id="SM00849">
    <property type="entry name" value="Lactamase_B"/>
    <property type="match status" value="1"/>
</dbReference>
<dbReference type="InterPro" id="IPR036866">
    <property type="entry name" value="RibonucZ/Hydroxyglut_hydro"/>
</dbReference>
<feature type="domain" description="Metallo-beta-lactamase" evidence="1">
    <location>
        <begin position="7"/>
        <end position="172"/>
    </location>
</feature>
<evidence type="ECO:0000259" key="1">
    <source>
        <dbReference type="SMART" id="SM00849"/>
    </source>
</evidence>
<dbReference type="SUPFAM" id="SSF56281">
    <property type="entry name" value="Metallo-hydrolase/oxidoreductase"/>
    <property type="match status" value="1"/>
</dbReference>
<dbReference type="EMBL" id="FNZI01000001">
    <property type="protein sequence ID" value="SEI97806.1"/>
    <property type="molecule type" value="Genomic_DNA"/>
</dbReference>
<protein>
    <submittedName>
        <fullName evidence="2">L-ascorbate metabolism protein UlaG, beta-lactamase superfamily</fullName>
    </submittedName>
</protein>
<dbReference type="PANTHER" id="PTHR43546">
    <property type="entry name" value="UPF0173 METAL-DEPENDENT HYDROLASE MJ1163-RELATED"/>
    <property type="match status" value="1"/>
</dbReference>
<dbReference type="AlphaFoldDB" id="A0A1H6V1P4"/>
<dbReference type="InterPro" id="IPR050114">
    <property type="entry name" value="UPF0173_UPF0282_UlaG_hydrolase"/>
</dbReference>
<evidence type="ECO:0000313" key="2">
    <source>
        <dbReference type="EMBL" id="SEI97806.1"/>
    </source>
</evidence>
<keyword evidence="3" id="KW-1185">Reference proteome</keyword>
<dbReference type="PANTHER" id="PTHR43546:SF3">
    <property type="entry name" value="UPF0173 METAL-DEPENDENT HYDROLASE MJ1163"/>
    <property type="match status" value="1"/>
</dbReference>
<proteinExistence type="predicted"/>
<dbReference type="eggNOG" id="COG2220">
    <property type="taxonomic scope" value="Bacteria"/>
</dbReference>
<gene>
    <name evidence="2" type="ORF">SAMN05421637_0620</name>
</gene>
<dbReference type="Gene3D" id="3.60.15.10">
    <property type="entry name" value="Ribonuclease Z/Hydroxyacylglutathione hydrolase-like"/>
    <property type="match status" value="1"/>
</dbReference>
<organism evidence="2 3">
    <name type="scientific">Demequina mangrovi</name>
    <dbReference type="NCBI Taxonomy" id="1043493"/>
    <lineage>
        <taxon>Bacteria</taxon>
        <taxon>Bacillati</taxon>
        <taxon>Actinomycetota</taxon>
        <taxon>Actinomycetes</taxon>
        <taxon>Micrococcales</taxon>
        <taxon>Demequinaceae</taxon>
        <taxon>Demequina</taxon>
    </lineage>
</organism>
<dbReference type="Pfam" id="PF13483">
    <property type="entry name" value="Lactamase_B_3"/>
    <property type="match status" value="1"/>
</dbReference>
<reference evidence="3" key="1">
    <citation type="submission" date="2016-10" db="EMBL/GenBank/DDBJ databases">
        <authorList>
            <person name="Varghese N."/>
        </authorList>
    </citation>
    <scope>NUCLEOTIDE SEQUENCE [LARGE SCALE GENOMIC DNA]</scope>
    <source>
        <strain evidence="3">DSM 24868</strain>
    </source>
</reference>
<accession>A0A1H6V1P4</accession>
<dbReference type="OrthoDB" id="3190691at2"/>
<name>A0A1H6V1P4_9MICO</name>
<sequence length="214" mass="22304">MRLTKHAHACVEISTDDGHVLIDPGVYAPKAAELIAETDAILLTHEHPDHVHAEAILAALAARPGLRVWGPAAVVGEWVARFPAQVVAVAPGDAFGAGGLDVTVHGGLHAVIHPDLPRFVNVGYLVDGRIYHPGDSYEAPGVGVEVLLVPVSGPWARFGDAADLVRAVAPARAIQIHDAMLSEIGIASATRFLSAGALVKVDVEHLAPGESVEI</sequence>
<evidence type="ECO:0000313" key="3">
    <source>
        <dbReference type="Proteomes" id="UP000183315"/>
    </source>
</evidence>
<dbReference type="Proteomes" id="UP000183315">
    <property type="component" value="Unassembled WGS sequence"/>
</dbReference>
<dbReference type="STRING" id="1043493.SAMN05421637_0620"/>